<dbReference type="EMBL" id="MUMY01000024">
    <property type="protein sequence ID" value="ONM46442.1"/>
    <property type="molecule type" value="Genomic_DNA"/>
</dbReference>
<dbReference type="Pfam" id="PF07859">
    <property type="entry name" value="Abhydrolase_3"/>
    <property type="match status" value="1"/>
</dbReference>
<dbReference type="STRING" id="1538463.B0T36_14480"/>
<dbReference type="PANTHER" id="PTHR48081">
    <property type="entry name" value="AB HYDROLASE SUPERFAMILY PROTEIN C4A8.06C"/>
    <property type="match status" value="1"/>
</dbReference>
<dbReference type="InterPro" id="IPR013094">
    <property type="entry name" value="AB_hydrolase_3"/>
</dbReference>
<evidence type="ECO:0000313" key="6">
    <source>
        <dbReference type="Proteomes" id="UP000188836"/>
    </source>
</evidence>
<comment type="caution">
    <text evidence="5">The sequence shown here is derived from an EMBL/GenBank/DDBJ whole genome shotgun (WGS) entry which is preliminary data.</text>
</comment>
<evidence type="ECO:0000256" key="1">
    <source>
        <dbReference type="ARBA" id="ARBA00010515"/>
    </source>
</evidence>
<evidence type="ECO:0000313" key="5">
    <source>
        <dbReference type="EMBL" id="ONM46442.1"/>
    </source>
</evidence>
<feature type="domain" description="Alpha/beta hydrolase fold-3" evidence="4">
    <location>
        <begin position="90"/>
        <end position="297"/>
    </location>
</feature>
<dbReference type="InterPro" id="IPR029058">
    <property type="entry name" value="AB_hydrolase_fold"/>
</dbReference>
<gene>
    <name evidence="5" type="ORF">B0T46_22635</name>
</gene>
<dbReference type="InterPro" id="IPR033140">
    <property type="entry name" value="Lipase_GDXG_put_SER_AS"/>
</dbReference>
<dbReference type="PANTHER" id="PTHR48081:SF30">
    <property type="entry name" value="ACETYL-HYDROLASE LIPR-RELATED"/>
    <property type="match status" value="1"/>
</dbReference>
<dbReference type="RefSeq" id="WP_077120735.1">
    <property type="nucleotide sequence ID" value="NZ_MUKP01000062.1"/>
</dbReference>
<feature type="active site" evidence="3">
    <location>
        <position position="167"/>
    </location>
</feature>
<accession>A0A1W0B4S9</accession>
<evidence type="ECO:0000256" key="2">
    <source>
        <dbReference type="ARBA" id="ARBA00022801"/>
    </source>
</evidence>
<dbReference type="SUPFAM" id="SSF53474">
    <property type="entry name" value="alpha/beta-Hydrolases"/>
    <property type="match status" value="1"/>
</dbReference>
<evidence type="ECO:0000256" key="3">
    <source>
        <dbReference type="PROSITE-ProRule" id="PRU10038"/>
    </source>
</evidence>
<protein>
    <submittedName>
        <fullName evidence="5">Esterase</fullName>
    </submittedName>
</protein>
<reference evidence="5 6" key="1">
    <citation type="journal article" date="2016" name="Antonie Van Leeuwenhoek">
        <title>Nocardia donostiensis sp. nov., isolated from human respiratory specimens.</title>
        <authorList>
            <person name="Ercibengoa M."/>
            <person name="Bell M."/>
            <person name="Marimon J.M."/>
            <person name="Humrighouse B."/>
            <person name="Klenk H.P."/>
            <person name="Potter G."/>
            <person name="Perez-Trallero E."/>
        </authorList>
    </citation>
    <scope>NUCLEOTIDE SEQUENCE [LARGE SCALE GENOMIC DNA]</scope>
    <source>
        <strain evidence="5 6">X1655</strain>
    </source>
</reference>
<proteinExistence type="inferred from homology"/>
<dbReference type="AlphaFoldDB" id="A0A1W0B4S9"/>
<dbReference type="Proteomes" id="UP000188836">
    <property type="component" value="Unassembled WGS sequence"/>
</dbReference>
<dbReference type="PROSITE" id="PS01174">
    <property type="entry name" value="LIPASE_GDXG_SER"/>
    <property type="match status" value="1"/>
</dbReference>
<dbReference type="Gene3D" id="3.40.50.1820">
    <property type="entry name" value="alpha/beta hydrolase"/>
    <property type="match status" value="1"/>
</dbReference>
<organism evidence="5 6">
    <name type="scientific">Nocardia donostiensis</name>
    <dbReference type="NCBI Taxonomy" id="1538463"/>
    <lineage>
        <taxon>Bacteria</taxon>
        <taxon>Bacillati</taxon>
        <taxon>Actinomycetota</taxon>
        <taxon>Actinomycetes</taxon>
        <taxon>Mycobacteriales</taxon>
        <taxon>Nocardiaceae</taxon>
        <taxon>Nocardia</taxon>
    </lineage>
</organism>
<sequence length="330" mass="34804">MAVMKGPGVVVNPGGPSAPGLVMEAGLRGVLRVLPINRVTIPVAATAIDALARLRPEPQGIDREQVVLGGFRLEIVRPAGAARTLRHGAVLYVHGGGFTVYKLHGLRTHRPVVAALARRTELPVVNVEYRQLPVTSVADSVTDCLTAYQWLLQHGVDPARIVVAGDSAGGFLAFSMALRALGHGLPAPAGLLGLSPLLDLDHAAKQAYEHAATDAYLPLSALAGLLTKVRIGAERDGTLDPVLSPVDAELTGLPPVLLIAAEREMLRHDSELMASKLTAAGVPNSLELWRGVVHDFMCIAPGLPESRGALARASRFIRARVAESEQARTA</sequence>
<dbReference type="InterPro" id="IPR050300">
    <property type="entry name" value="GDXG_lipolytic_enzyme"/>
</dbReference>
<keyword evidence="2" id="KW-0378">Hydrolase</keyword>
<evidence type="ECO:0000259" key="4">
    <source>
        <dbReference type="Pfam" id="PF07859"/>
    </source>
</evidence>
<keyword evidence="6" id="KW-1185">Reference proteome</keyword>
<name>A0A1W0B4S9_9NOCA</name>
<comment type="similarity">
    <text evidence="1">Belongs to the 'GDXG' lipolytic enzyme family.</text>
</comment>
<dbReference type="GO" id="GO:0004806">
    <property type="term" value="F:triacylglycerol lipase activity"/>
    <property type="evidence" value="ECO:0007669"/>
    <property type="project" value="TreeGrafter"/>
</dbReference>
<dbReference type="OrthoDB" id="128186at2"/>